<dbReference type="GO" id="GO:0051307">
    <property type="term" value="P:meiotic chromosome separation"/>
    <property type="evidence" value="ECO:0007669"/>
    <property type="project" value="TreeGrafter"/>
</dbReference>
<dbReference type="Ensembl" id="ENSNGAT00000016062.1">
    <property type="protein sequence ID" value="ENSNGAP00000010527.1"/>
    <property type="gene ID" value="ENSNGAG00000012909.1"/>
</dbReference>
<dbReference type="GO" id="GO:0006508">
    <property type="term" value="P:proteolysis"/>
    <property type="evidence" value="ECO:0007669"/>
    <property type="project" value="InterPro"/>
</dbReference>
<dbReference type="CTD" id="9700"/>
<proteinExistence type="predicted"/>
<dbReference type="GO" id="GO:0004197">
    <property type="term" value="F:cysteine-type endopeptidase activity"/>
    <property type="evidence" value="ECO:0007669"/>
    <property type="project" value="InterPro"/>
</dbReference>
<dbReference type="GeneID" id="103738516"/>
<dbReference type="GO" id="GO:0072686">
    <property type="term" value="C:mitotic spindle"/>
    <property type="evidence" value="ECO:0007669"/>
    <property type="project" value="TreeGrafter"/>
</dbReference>
<dbReference type="GeneTree" id="ENSGT00390000004990"/>
<keyword evidence="4" id="KW-0159">Chromosome partition</keyword>
<dbReference type="EC" id="3.4.22.49" evidence="2"/>
<evidence type="ECO:0000256" key="5">
    <source>
        <dbReference type="SAM" id="MobiDB-lite"/>
    </source>
</evidence>
<accession>A0A8C6R2S0</accession>
<evidence type="ECO:0000256" key="3">
    <source>
        <dbReference type="ARBA" id="ARBA00022801"/>
    </source>
</evidence>
<dbReference type="InterPro" id="IPR005314">
    <property type="entry name" value="Peptidase_C50"/>
</dbReference>
<feature type="compositionally biased region" description="Polar residues" evidence="5">
    <location>
        <begin position="1305"/>
        <end position="1315"/>
    </location>
</feature>
<dbReference type="GO" id="GO:0005813">
    <property type="term" value="C:centrosome"/>
    <property type="evidence" value="ECO:0007669"/>
    <property type="project" value="Ensembl"/>
</dbReference>
<feature type="region of interest" description="Disordered" evidence="5">
    <location>
        <begin position="1404"/>
        <end position="1472"/>
    </location>
</feature>
<dbReference type="PANTHER" id="PTHR12792:SF0">
    <property type="entry name" value="SEPARIN"/>
    <property type="match status" value="1"/>
</dbReference>
<dbReference type="OrthoDB" id="10255632at2759"/>
<dbReference type="Pfam" id="PF03568">
    <property type="entry name" value="Separin_C"/>
    <property type="match status" value="1"/>
</dbReference>
<dbReference type="Proteomes" id="UP000694381">
    <property type="component" value="Unassembled WGS sequence"/>
</dbReference>
<comment type="catalytic activity">
    <reaction evidence="1">
        <text>All bonds known to be hydrolyzed by this endopeptidase have arginine in P1 and an acidic residue in P4. P6 is often occupied by an acidic residue or by a hydroxy-amino-acid residue, the phosphorylation of which enhances cleavage.</text>
        <dbReference type="EC" id="3.4.22.49"/>
    </reaction>
</comment>
<dbReference type="GO" id="GO:0005634">
    <property type="term" value="C:nucleus"/>
    <property type="evidence" value="ECO:0007669"/>
    <property type="project" value="InterPro"/>
</dbReference>
<evidence type="ECO:0000259" key="6">
    <source>
        <dbReference type="PROSITE" id="PS51700"/>
    </source>
</evidence>
<feature type="region of interest" description="Disordered" evidence="5">
    <location>
        <begin position="1299"/>
        <end position="1353"/>
    </location>
</feature>
<dbReference type="GO" id="GO:0045143">
    <property type="term" value="P:homologous chromosome segregation"/>
    <property type="evidence" value="ECO:0007669"/>
    <property type="project" value="Ensembl"/>
</dbReference>
<feature type="domain" description="Peptidase C50" evidence="6">
    <location>
        <begin position="1939"/>
        <end position="2034"/>
    </location>
</feature>
<name>A0A8C6R2S0_NANGA</name>
<dbReference type="InterPro" id="IPR030397">
    <property type="entry name" value="SEPARIN_core_dom"/>
</dbReference>
<evidence type="ECO:0000313" key="7">
    <source>
        <dbReference type="Ensembl" id="ENSNGAP00000010527.1"/>
    </source>
</evidence>
<reference evidence="7" key="1">
    <citation type="submission" date="2025-08" db="UniProtKB">
        <authorList>
            <consortium name="Ensembl"/>
        </authorList>
    </citation>
    <scope>IDENTIFICATION</scope>
</reference>
<evidence type="ECO:0000256" key="4">
    <source>
        <dbReference type="ARBA" id="ARBA00022829"/>
    </source>
</evidence>
<sequence>MRNFKGVNFASLLSSPKEAQELLPDLKEFLSKSPTSFPSSRSDAERRQVCDAILRACIQQLTAKLACPEHLRSLLELAELACDGYLLSTPQRPPLYLERILFILLRNAASQGSPDAVFCLAQPLHDCLVESCRQAAPQDYEAVARGSFSLLWKGAEALLERRAAFSIRLKALGFLVLLEDESVPCEVPHFASPSACRVVAAYHLFEASGHGLDEADADFLYSLLSRHVIRILVGEGSSSPGPLSPQRALCLLELTLEHCRRLCWSQHHDKATSAVEKAHDYLKNTSLAPGLELCQLGVQLLKAGEEEPQAVTQLLIKASAILNDSMKAPSPPFRALYDSCQFFLSGLERGIKRHYGPDTILNLFAFLGRYCSLLRQLRDDSACEISPKQQQSLLQMHFQGLHLYTGMVYDFAQDCQVDELVRLVESCRSAVVWMLDALEGLSGGELTDYLGMTASYTSNLAYSFFSHKLYAEACAISEPICQHLGLAKPNTCPKVPPEKLHRCFRIHVESLKKLGKQAQGCKMVTLWLEALQPYSPEHMAEPVTFWVRVKMDAARAGDKQLQLKTLRDSLNGWDPETQVLLLREELRAYKAVRADTGQERFNVICDLLELSPEETPAGAWARATHLVELAQVLCYHNFVQQADCSALDAIQEALQLLESVKPETQEQDCLLDDKAQALLWFYVCTLEAKLQEGIERDRRAQAPSNLEEFEVNDLNYEDKLQEDRFLYSNIACNLAADAAQSKCLDQALSLWKEVLTKGSTPAVRCLQQTAASLQILVVLYQLVAKPLQALETLLLLRIVSETLEDHAKAVSSSCQLTQQLLSLGCPSYAQLYLKEAESSLKRLDQTVDTHLLLSLTCDLLRSQLCWTYQKVTEGVSLLLSVLRDPALQKSSKAWYLLRVQALQTLAVYLSLSSNILSEALREQLWAQGWQTPETALIDAHKLLRSIILLLMGGDVLSIQKAAVQSPFLDYGENLVQKWQVLTEVLSCSEKLVSRLGHLGNVSEAKAFCLEALRLTTKLQIPCQCALFLVLKGELELARGDIELCQSDLQQVLFLFESCTEFGVVTQYPDSVKKIHMKKERQQAQVPCSPQLPEEEPFLRGPALELVATVPKEPGPIAPSTNSSPILKTKPQPSPGFLSHSPTCDCSLCASPVLSAICLRWLLVTAGLRLAMGHKAQGLELLQAVLKGCPAATKRLIQNLQASLKHKASPSSVPSLLDEIMAQVYTHLALEGLSQPSNKSLGKVLASGLKFVATRIQHLESWQASLLLIQALAKLASFSCCTTQFFASTWGWQPPLISSPVSVPSKTRSQKSSGQGRQRIASAPPALRNTSQKGLEDSGPPCTPKPQGRARQAGPQVPFTIFEEVHPTKSKPEVPLAPRVQRRVQTRLKVNFSDDSDLEDLASAETQLVEGPKRRGTASRCRGQTRKSSTVKTDAAVVPGSTPGHPRGRGRQAKKVASRHCEEESPQTSLCGRTKLGPEIMRTIPEEQLSDQMQMSFETLRASDGEDSASGGKVPAAGPPPATGECELLRRDSNKAELPVLCPDKEAERDPSPWLQPLSVSVPVDLSTLDSMSDSLSIAFRGVSHCPPSGLYAHLCRLLALCLGHRDPYATAFLVAESVSITCRHQLLTHLHRQLSKAQKHQGSPELAEQLQGMSLHEKPGDVPLACIQHLFSFRAPGPGHFPQAEKNSFQEHLALIPSGVTVCVLALATLQPGTLGNTLLLTRLEKDNPPVTVKIPTAQNKFPLSSVLKEFDAIQKDQKENSSCTEKRAWWTGRLALDQRMEDLITSLENHVLGCWRGLLLPSSEEPSIAQEASHLQELLQECGWEYPDSTLLKVILSGARNLTSQDIQTLAYGLCPAQPERAQELLNEAVGRVQSQMVPSSRHLVLVLDKDLQKLPWESMPSLRAQPVTRLPSFHFLLSYSITKEAGASSVLSQGVDPQNTFYVLNPHNNLSSTEERFRANFSSEAGWKGVVGEVPSPEQMQAALTEHDLYIYAGHGAGARFLDGQAVLRLSCRAVALMFGCSSGALAVHGNLEGAGIVLKYIMAGCPLFLGNLWDVTDRDIDRYTEALLQGWLRAGPGAPLLYYVGQARQAPRLKYLIGSAPVAYGLPVTLQTP</sequence>
<keyword evidence="3" id="KW-0378">Hydrolase</keyword>
<dbReference type="GO" id="GO:0000212">
    <property type="term" value="P:meiotic spindle organization"/>
    <property type="evidence" value="ECO:0007669"/>
    <property type="project" value="Ensembl"/>
</dbReference>
<organism evidence="7 8">
    <name type="scientific">Nannospalax galili</name>
    <name type="common">Northern Israeli blind subterranean mole rat</name>
    <name type="synonym">Spalax galili</name>
    <dbReference type="NCBI Taxonomy" id="1026970"/>
    <lineage>
        <taxon>Eukaryota</taxon>
        <taxon>Metazoa</taxon>
        <taxon>Chordata</taxon>
        <taxon>Craniata</taxon>
        <taxon>Vertebrata</taxon>
        <taxon>Euteleostomi</taxon>
        <taxon>Mammalia</taxon>
        <taxon>Eutheria</taxon>
        <taxon>Euarchontoglires</taxon>
        <taxon>Glires</taxon>
        <taxon>Rodentia</taxon>
        <taxon>Myomorpha</taxon>
        <taxon>Muroidea</taxon>
        <taxon>Spalacidae</taxon>
        <taxon>Spalacinae</taxon>
        <taxon>Nannospalax</taxon>
    </lineage>
</organism>
<gene>
    <name evidence="7" type="primary">Espl1</name>
</gene>
<evidence type="ECO:0000256" key="2">
    <source>
        <dbReference type="ARBA" id="ARBA00012489"/>
    </source>
</evidence>
<evidence type="ECO:0000313" key="8">
    <source>
        <dbReference type="Proteomes" id="UP000694381"/>
    </source>
</evidence>
<dbReference type="OMA" id="YMGMTAS"/>
<dbReference type="RefSeq" id="XP_008836757.1">
    <property type="nucleotide sequence ID" value="XM_008838535.3"/>
</dbReference>
<dbReference type="KEGG" id="ngi:103738516"/>
<keyword evidence="8" id="KW-1185">Reference proteome</keyword>
<dbReference type="PANTHER" id="PTHR12792">
    <property type="entry name" value="EXTRA SPINDLE POLES 1-RELATED"/>
    <property type="match status" value="1"/>
</dbReference>
<feature type="region of interest" description="Disordered" evidence="5">
    <location>
        <begin position="1501"/>
        <end position="1525"/>
    </location>
</feature>
<dbReference type="GO" id="GO:0000070">
    <property type="term" value="P:mitotic sister chromatid segregation"/>
    <property type="evidence" value="ECO:0007669"/>
    <property type="project" value="Ensembl"/>
</dbReference>
<evidence type="ECO:0000256" key="1">
    <source>
        <dbReference type="ARBA" id="ARBA00000451"/>
    </source>
</evidence>
<feature type="compositionally biased region" description="Basic residues" evidence="5">
    <location>
        <begin position="1445"/>
        <end position="1457"/>
    </location>
</feature>
<protein>
    <recommendedName>
        <fullName evidence="2">separase</fullName>
        <ecNumber evidence="2">3.4.22.49</ecNumber>
    </recommendedName>
</protein>
<reference evidence="7" key="2">
    <citation type="submission" date="2025-09" db="UniProtKB">
        <authorList>
            <consortium name="Ensembl"/>
        </authorList>
    </citation>
    <scope>IDENTIFICATION</scope>
</reference>
<dbReference type="PROSITE" id="PS51700">
    <property type="entry name" value="SEPARIN"/>
    <property type="match status" value="1"/>
</dbReference>
<dbReference type="GO" id="GO:0005737">
    <property type="term" value="C:cytoplasm"/>
    <property type="evidence" value="ECO:0007669"/>
    <property type="project" value="TreeGrafter"/>
</dbReference>